<dbReference type="GO" id="GO:0016788">
    <property type="term" value="F:hydrolase activity, acting on ester bonds"/>
    <property type="evidence" value="ECO:0007669"/>
    <property type="project" value="InterPro"/>
</dbReference>
<name>A0A6J7WM75_9CAUD</name>
<evidence type="ECO:0000256" key="2">
    <source>
        <dbReference type="ARBA" id="ARBA00022722"/>
    </source>
</evidence>
<dbReference type="Gene3D" id="3.40.1350.10">
    <property type="match status" value="1"/>
</dbReference>
<dbReference type="InterPro" id="IPR011856">
    <property type="entry name" value="tRNA_endonuc-like_dom_sf"/>
</dbReference>
<protein>
    <submittedName>
        <fullName evidence="5">VRR-NUC domain containing protein</fullName>
    </submittedName>
</protein>
<gene>
    <name evidence="5" type="ORF">UFOVP210_25</name>
</gene>
<comment type="cofactor">
    <cofactor evidence="1">
        <name>Mg(2+)</name>
        <dbReference type="ChEBI" id="CHEBI:18420"/>
    </cofactor>
</comment>
<evidence type="ECO:0000259" key="4">
    <source>
        <dbReference type="Pfam" id="PF08774"/>
    </source>
</evidence>
<dbReference type="GO" id="GO:0003676">
    <property type="term" value="F:nucleic acid binding"/>
    <property type="evidence" value="ECO:0007669"/>
    <property type="project" value="InterPro"/>
</dbReference>
<dbReference type="GO" id="GO:0004518">
    <property type="term" value="F:nuclease activity"/>
    <property type="evidence" value="ECO:0007669"/>
    <property type="project" value="UniProtKB-KW"/>
</dbReference>
<dbReference type="InterPro" id="IPR014883">
    <property type="entry name" value="VRR_NUC"/>
</dbReference>
<reference evidence="5" key="1">
    <citation type="submission" date="2020-05" db="EMBL/GenBank/DDBJ databases">
        <authorList>
            <person name="Chiriac C."/>
            <person name="Salcher M."/>
            <person name="Ghai R."/>
            <person name="Kavagutti S V."/>
        </authorList>
    </citation>
    <scope>NUCLEOTIDE SEQUENCE</scope>
</reference>
<accession>A0A6J7WM75</accession>
<organism evidence="5">
    <name type="scientific">uncultured Caudovirales phage</name>
    <dbReference type="NCBI Taxonomy" id="2100421"/>
    <lineage>
        <taxon>Viruses</taxon>
        <taxon>Duplodnaviria</taxon>
        <taxon>Heunggongvirae</taxon>
        <taxon>Uroviricota</taxon>
        <taxon>Caudoviricetes</taxon>
        <taxon>Peduoviridae</taxon>
        <taxon>Maltschvirus</taxon>
        <taxon>Maltschvirus maltsch</taxon>
    </lineage>
</organism>
<sequence>MAKTPESDEQKKVIAWVRYHEDSIVALRTLYHPAGSYFGMGFGVIRWLQLLGVRKGVWDLHLPLDNGAWSGLWIEMKGPKGKLTAEQINFRDNIQQSTYKSSLFVVCHTAEDAIKAIKEYLRTGETL</sequence>
<proteinExistence type="predicted"/>
<evidence type="ECO:0000313" key="5">
    <source>
        <dbReference type="EMBL" id="CAB5217888.1"/>
    </source>
</evidence>
<evidence type="ECO:0000256" key="3">
    <source>
        <dbReference type="ARBA" id="ARBA00022801"/>
    </source>
</evidence>
<keyword evidence="3" id="KW-0378">Hydrolase</keyword>
<evidence type="ECO:0000256" key="1">
    <source>
        <dbReference type="ARBA" id="ARBA00001946"/>
    </source>
</evidence>
<dbReference type="Pfam" id="PF08774">
    <property type="entry name" value="VRR_NUC"/>
    <property type="match status" value="1"/>
</dbReference>
<dbReference type="EMBL" id="LR798251">
    <property type="protein sequence ID" value="CAB5217888.1"/>
    <property type="molecule type" value="Genomic_DNA"/>
</dbReference>
<keyword evidence="2" id="KW-0540">Nuclease</keyword>
<feature type="domain" description="VRR-NUC" evidence="4">
    <location>
        <begin position="52"/>
        <end position="108"/>
    </location>
</feature>